<dbReference type="EC" id="2.3.1.191" evidence="7"/>
<dbReference type="GO" id="GO:0009245">
    <property type="term" value="P:lipid A biosynthetic process"/>
    <property type="evidence" value="ECO:0007669"/>
    <property type="project" value="UniProtKB-UniRule"/>
</dbReference>
<dbReference type="Pfam" id="PF04613">
    <property type="entry name" value="LpxD"/>
    <property type="match status" value="1"/>
</dbReference>
<comment type="pathway">
    <text evidence="7">Bacterial outer membrane biogenesis; LPS lipid A biosynthesis.</text>
</comment>
<dbReference type="HAMAP" id="MF_00523">
    <property type="entry name" value="LpxD"/>
    <property type="match status" value="1"/>
</dbReference>
<organism evidence="9 10">
    <name type="scientific">Methylovirgula ligni</name>
    <dbReference type="NCBI Taxonomy" id="569860"/>
    <lineage>
        <taxon>Bacteria</taxon>
        <taxon>Pseudomonadati</taxon>
        <taxon>Pseudomonadota</taxon>
        <taxon>Alphaproteobacteria</taxon>
        <taxon>Hyphomicrobiales</taxon>
        <taxon>Beijerinckiaceae</taxon>
        <taxon>Methylovirgula</taxon>
    </lineage>
</organism>
<reference evidence="9 10" key="1">
    <citation type="submission" date="2018-08" db="EMBL/GenBank/DDBJ databases">
        <title>Genomic Encyclopedia of Type Strains, Phase IV (KMG-IV): sequencing the most valuable type-strain genomes for metagenomic binning, comparative biology and taxonomic classification.</title>
        <authorList>
            <person name="Goeker M."/>
        </authorList>
    </citation>
    <scope>NUCLEOTIDE SEQUENCE [LARGE SCALE GENOMIC DNA]</scope>
    <source>
        <strain evidence="9 10">BW863</strain>
    </source>
</reference>
<dbReference type="CDD" id="cd03352">
    <property type="entry name" value="LbH_LpxD"/>
    <property type="match status" value="1"/>
</dbReference>
<dbReference type="InterPro" id="IPR011004">
    <property type="entry name" value="Trimer_LpxA-like_sf"/>
</dbReference>
<keyword evidence="2 7" id="KW-0441">Lipid A biosynthesis</keyword>
<dbReference type="GO" id="GO:0016020">
    <property type="term" value="C:membrane"/>
    <property type="evidence" value="ECO:0007669"/>
    <property type="project" value="GOC"/>
</dbReference>
<dbReference type="UniPathway" id="UPA00973"/>
<dbReference type="Proteomes" id="UP000256900">
    <property type="component" value="Unassembled WGS sequence"/>
</dbReference>
<dbReference type="SUPFAM" id="SSF51161">
    <property type="entry name" value="Trimeric LpxA-like enzymes"/>
    <property type="match status" value="1"/>
</dbReference>
<dbReference type="InterPro" id="IPR001451">
    <property type="entry name" value="Hexapep"/>
</dbReference>
<keyword evidence="5 7" id="KW-0443">Lipid metabolism</keyword>
<evidence type="ECO:0000256" key="3">
    <source>
        <dbReference type="ARBA" id="ARBA00022679"/>
    </source>
</evidence>
<keyword evidence="4 7" id="KW-0677">Repeat</keyword>
<dbReference type="GO" id="GO:0103118">
    <property type="term" value="F:UDP-3-O-[(3R)-3-hydroxyacyl]-glucosamine N-acyltransferase activity"/>
    <property type="evidence" value="ECO:0007669"/>
    <property type="project" value="UniProtKB-EC"/>
</dbReference>
<evidence type="ECO:0000313" key="9">
    <source>
        <dbReference type="EMBL" id="REF84236.1"/>
    </source>
</evidence>
<evidence type="ECO:0000256" key="5">
    <source>
        <dbReference type="ARBA" id="ARBA00023098"/>
    </source>
</evidence>
<evidence type="ECO:0000256" key="7">
    <source>
        <dbReference type="HAMAP-Rule" id="MF_00523"/>
    </source>
</evidence>
<dbReference type="Pfam" id="PF00132">
    <property type="entry name" value="Hexapep"/>
    <property type="match status" value="2"/>
</dbReference>
<evidence type="ECO:0000256" key="6">
    <source>
        <dbReference type="ARBA" id="ARBA00023315"/>
    </source>
</evidence>
<name>A0A3D9YNS4_9HYPH</name>
<evidence type="ECO:0000256" key="2">
    <source>
        <dbReference type="ARBA" id="ARBA00022556"/>
    </source>
</evidence>
<dbReference type="EMBL" id="QUMO01000005">
    <property type="protein sequence ID" value="REF84236.1"/>
    <property type="molecule type" value="Genomic_DNA"/>
</dbReference>
<evidence type="ECO:0000256" key="1">
    <source>
        <dbReference type="ARBA" id="ARBA00022516"/>
    </source>
</evidence>
<comment type="subunit">
    <text evidence="7">Homotrimer.</text>
</comment>
<keyword evidence="3 7" id="KW-0808">Transferase</keyword>
<dbReference type="NCBIfam" id="NF002060">
    <property type="entry name" value="PRK00892.1"/>
    <property type="match status" value="1"/>
</dbReference>
<dbReference type="GO" id="GO:0016410">
    <property type="term" value="F:N-acyltransferase activity"/>
    <property type="evidence" value="ECO:0007669"/>
    <property type="project" value="InterPro"/>
</dbReference>
<dbReference type="NCBIfam" id="TIGR01853">
    <property type="entry name" value="lipid_A_lpxD"/>
    <property type="match status" value="1"/>
</dbReference>
<comment type="caution">
    <text evidence="9">The sequence shown here is derived from an EMBL/GenBank/DDBJ whole genome shotgun (WGS) entry which is preliminary data.</text>
</comment>
<keyword evidence="10" id="KW-1185">Reference proteome</keyword>
<feature type="domain" description="UDP-3-O-[3-hydroxymyristoyl] glucosamine N-acyltransferase non-repeat region" evidence="8">
    <location>
        <begin position="36"/>
        <end position="102"/>
    </location>
</feature>
<dbReference type="AlphaFoldDB" id="A0A3D9YNS4"/>
<evidence type="ECO:0000259" key="8">
    <source>
        <dbReference type="Pfam" id="PF04613"/>
    </source>
</evidence>
<comment type="similarity">
    <text evidence="7">Belongs to the transferase hexapeptide repeat family. LpxD subfamily.</text>
</comment>
<dbReference type="RefSeq" id="WP_115837580.1">
    <property type="nucleotide sequence ID" value="NZ_CP025086.1"/>
</dbReference>
<dbReference type="InterPro" id="IPR020573">
    <property type="entry name" value="UDP_GlcNAc_AcTrfase_non-rep"/>
</dbReference>
<dbReference type="InterPro" id="IPR018357">
    <property type="entry name" value="Hexapep_transf_CS"/>
</dbReference>
<protein>
    <recommendedName>
        <fullName evidence="7">UDP-3-O-acylglucosamine N-acyltransferase</fullName>
        <ecNumber evidence="7">2.3.1.191</ecNumber>
    </recommendedName>
</protein>
<dbReference type="Gene3D" id="2.160.10.10">
    <property type="entry name" value="Hexapeptide repeat proteins"/>
    <property type="match status" value="1"/>
</dbReference>
<gene>
    <name evidence="7" type="primary">lpxD</name>
    <name evidence="9" type="ORF">DES32_3083</name>
</gene>
<keyword evidence="6 7" id="KW-0012">Acyltransferase</keyword>
<evidence type="ECO:0000256" key="4">
    <source>
        <dbReference type="ARBA" id="ARBA00022737"/>
    </source>
</evidence>
<comment type="catalytic activity">
    <reaction evidence="7">
        <text>a UDP-3-O-[(3R)-3-hydroxyacyl]-alpha-D-glucosamine + a (3R)-hydroxyacyl-[ACP] = a UDP-2-N,3-O-bis[(3R)-3-hydroxyacyl]-alpha-D-glucosamine + holo-[ACP] + H(+)</text>
        <dbReference type="Rhea" id="RHEA:53836"/>
        <dbReference type="Rhea" id="RHEA-COMP:9685"/>
        <dbReference type="Rhea" id="RHEA-COMP:9945"/>
        <dbReference type="ChEBI" id="CHEBI:15378"/>
        <dbReference type="ChEBI" id="CHEBI:64479"/>
        <dbReference type="ChEBI" id="CHEBI:78827"/>
        <dbReference type="ChEBI" id="CHEBI:137740"/>
        <dbReference type="ChEBI" id="CHEBI:137748"/>
        <dbReference type="EC" id="2.3.1.191"/>
    </reaction>
</comment>
<dbReference type="Gene3D" id="3.40.1390.10">
    <property type="entry name" value="MurE/MurF, N-terminal domain"/>
    <property type="match status" value="1"/>
</dbReference>
<proteinExistence type="inferred from homology"/>
<feature type="active site" description="Proton acceptor" evidence="7">
    <location>
        <position position="258"/>
    </location>
</feature>
<dbReference type="OrthoDB" id="9784739at2"/>
<dbReference type="InterPro" id="IPR007691">
    <property type="entry name" value="LpxD"/>
</dbReference>
<evidence type="ECO:0000313" key="10">
    <source>
        <dbReference type="Proteomes" id="UP000256900"/>
    </source>
</evidence>
<accession>A0A3D9YNS4</accession>
<dbReference type="PANTHER" id="PTHR43378">
    <property type="entry name" value="UDP-3-O-ACYLGLUCOSAMINE N-ACYLTRANSFERASE"/>
    <property type="match status" value="1"/>
</dbReference>
<dbReference type="PANTHER" id="PTHR43378:SF2">
    <property type="entry name" value="UDP-3-O-ACYLGLUCOSAMINE N-ACYLTRANSFERASE 1, MITOCHONDRIAL-RELATED"/>
    <property type="match status" value="1"/>
</dbReference>
<comment type="function">
    <text evidence="7">Catalyzes the N-acylation of UDP-3-O-acylglucosamine using 3-hydroxyacyl-ACP as the acyl donor. Is involved in the biosynthesis of lipid A, a phosphorylated glycolipid that anchors the lipopolysaccharide to the outer membrane of the cell.</text>
</comment>
<keyword evidence="1 7" id="KW-0444">Lipid biosynthesis</keyword>
<sequence>MNDPTFFRPAIRPSLAEVVDWTGAAPTRAADLGDLFVENVATLDEAGPHSLAFFDNVKYLDDLAVTQAMACFVTPRYAARVPPATLALVTPTPARDFARVLAQLYPDALTPGAVFDSKGESPGADIHPEARLEPDVIVDPGAVIGPHAEIGSGTMVGANAVIGPNVRIGRGCAIGPGASVANALIGNRVIIHTGVRIGQDGFGYIGGPGGHVKIPQIGRVIIQDDVEIGANTTIDRGSTRDTVIGEGTKIDNLVQIGHNVHIGRHCLIVAQTGISGATELGDFVGVGGQAGFAGHLEIGNGAQIAAQSGVIDDLPAKARVGGTPARAFRAWLRGEAWLARAAGRPMHNKSGIKPADG</sequence>
<dbReference type="PROSITE" id="PS00101">
    <property type="entry name" value="HEXAPEP_TRANSFERASES"/>
    <property type="match status" value="1"/>
</dbReference>